<dbReference type="EMBL" id="JFZA02000045">
    <property type="protein sequence ID" value="KFG88920.1"/>
    <property type="molecule type" value="Genomic_DNA"/>
</dbReference>
<keyword evidence="1" id="KW-1133">Transmembrane helix</keyword>
<feature type="transmembrane region" description="Helical" evidence="1">
    <location>
        <begin position="68"/>
        <end position="86"/>
    </location>
</feature>
<dbReference type="AlphaFoldDB" id="A0A086P6A2"/>
<evidence type="ECO:0000313" key="2">
    <source>
        <dbReference type="EMBL" id="KFG88920.1"/>
    </source>
</evidence>
<protein>
    <submittedName>
        <fullName evidence="2">Uncharacterized protein</fullName>
    </submittedName>
</protein>
<accession>A0A086P6A2</accession>
<proteinExistence type="predicted"/>
<keyword evidence="1" id="KW-0472">Membrane</keyword>
<reference evidence="2" key="1">
    <citation type="submission" date="2014-08" db="EMBL/GenBank/DDBJ databases">
        <title>Draft genome sequences of Sphingobium herbicidovorans.</title>
        <authorList>
            <person name="Gan H.M."/>
            <person name="Gan H.Y."/>
            <person name="Savka M.A."/>
        </authorList>
    </citation>
    <scope>NUCLEOTIDE SEQUENCE [LARGE SCALE GENOMIC DNA]</scope>
    <source>
        <strain evidence="2">NBRC 16415</strain>
    </source>
</reference>
<dbReference type="STRING" id="76947.GCA_002080435_03264"/>
<feature type="transmembrane region" description="Helical" evidence="1">
    <location>
        <begin position="93"/>
        <end position="109"/>
    </location>
</feature>
<dbReference type="PATRIC" id="fig|1219045.3.peg.3373"/>
<keyword evidence="3" id="KW-1185">Reference proteome</keyword>
<evidence type="ECO:0000256" key="1">
    <source>
        <dbReference type="SAM" id="Phobius"/>
    </source>
</evidence>
<evidence type="ECO:0000313" key="3">
    <source>
        <dbReference type="Proteomes" id="UP000024284"/>
    </source>
</evidence>
<sequence length="110" mass="11676">MTGALFISLAIASSGFSLMRLSLGNGARDLIGIRLRGSVRARRCTAALLLAVSAMMWGLGAATVPIGLVTWLFCVSALAALPLILLWPFNHRLAIILPPVAFAIMGLLFR</sequence>
<dbReference type="OrthoDB" id="9970864at2"/>
<feature type="transmembrane region" description="Helical" evidence="1">
    <location>
        <begin position="6"/>
        <end position="23"/>
    </location>
</feature>
<name>A0A086P6A2_SPHHM</name>
<gene>
    <name evidence="2" type="ORF">BV98_003320</name>
</gene>
<comment type="caution">
    <text evidence="2">The sequence shown here is derived from an EMBL/GenBank/DDBJ whole genome shotgun (WGS) entry which is preliminary data.</text>
</comment>
<feature type="transmembrane region" description="Helical" evidence="1">
    <location>
        <begin position="44"/>
        <end position="62"/>
    </location>
</feature>
<keyword evidence="1" id="KW-0812">Transmembrane</keyword>
<dbReference type="RefSeq" id="WP_037468144.1">
    <property type="nucleotide sequence ID" value="NZ_BCZD01000011.1"/>
</dbReference>
<dbReference type="Proteomes" id="UP000024284">
    <property type="component" value="Unassembled WGS sequence"/>
</dbReference>
<organism evidence="2 3">
    <name type="scientific">Sphingobium herbicidovorans (strain ATCC 700291 / DSM 11019 / CCUG 56400 / KCTC 2939 / LMG 18315 / NBRC 16415 / MH)</name>
    <name type="common">Sphingomonas herbicidovorans</name>
    <dbReference type="NCBI Taxonomy" id="1219045"/>
    <lineage>
        <taxon>Bacteria</taxon>
        <taxon>Pseudomonadati</taxon>
        <taxon>Pseudomonadota</taxon>
        <taxon>Alphaproteobacteria</taxon>
        <taxon>Sphingomonadales</taxon>
        <taxon>Sphingomonadaceae</taxon>
        <taxon>Sphingobium</taxon>
    </lineage>
</organism>